<dbReference type="EMBL" id="DF974300">
    <property type="protein sequence ID" value="GAU47309.1"/>
    <property type="molecule type" value="Genomic_DNA"/>
</dbReference>
<name>A0A2Z6PLE4_TRISU</name>
<dbReference type="Proteomes" id="UP000242715">
    <property type="component" value="Unassembled WGS sequence"/>
</dbReference>
<keyword evidence="1" id="KW-1133">Transmembrane helix</keyword>
<feature type="transmembrane region" description="Helical" evidence="1">
    <location>
        <begin position="58"/>
        <end position="81"/>
    </location>
</feature>
<evidence type="ECO:0000313" key="2">
    <source>
        <dbReference type="EMBL" id="GAU47309.1"/>
    </source>
</evidence>
<keyword evidence="1" id="KW-0472">Membrane</keyword>
<evidence type="ECO:0000313" key="3">
    <source>
        <dbReference type="Proteomes" id="UP000242715"/>
    </source>
</evidence>
<protein>
    <submittedName>
        <fullName evidence="2">Uncharacterized protein</fullName>
    </submittedName>
</protein>
<dbReference type="AlphaFoldDB" id="A0A2Z6PLE4"/>
<keyword evidence="3" id="KW-1185">Reference proteome</keyword>
<evidence type="ECO:0000256" key="1">
    <source>
        <dbReference type="SAM" id="Phobius"/>
    </source>
</evidence>
<organism evidence="2 3">
    <name type="scientific">Trifolium subterraneum</name>
    <name type="common">Subterranean clover</name>
    <dbReference type="NCBI Taxonomy" id="3900"/>
    <lineage>
        <taxon>Eukaryota</taxon>
        <taxon>Viridiplantae</taxon>
        <taxon>Streptophyta</taxon>
        <taxon>Embryophyta</taxon>
        <taxon>Tracheophyta</taxon>
        <taxon>Spermatophyta</taxon>
        <taxon>Magnoliopsida</taxon>
        <taxon>eudicotyledons</taxon>
        <taxon>Gunneridae</taxon>
        <taxon>Pentapetalae</taxon>
        <taxon>rosids</taxon>
        <taxon>fabids</taxon>
        <taxon>Fabales</taxon>
        <taxon>Fabaceae</taxon>
        <taxon>Papilionoideae</taxon>
        <taxon>50 kb inversion clade</taxon>
        <taxon>NPAAA clade</taxon>
        <taxon>Hologalegina</taxon>
        <taxon>IRL clade</taxon>
        <taxon>Trifolieae</taxon>
        <taxon>Trifolium</taxon>
    </lineage>
</organism>
<sequence>MRERWVPPNEGMGEIGLRCNLDVGERMDKRFEDGTGNGTASGWMRTEMVCTEEDSQGVVFGGAAAVEDLIVMLWLAVLVLGHRERELVMHMTE</sequence>
<proteinExistence type="predicted"/>
<keyword evidence="1" id="KW-0812">Transmembrane</keyword>
<gene>
    <name evidence="2" type="ORF">TSUD_283780</name>
</gene>
<accession>A0A2Z6PLE4</accession>
<reference evidence="3" key="1">
    <citation type="journal article" date="2017" name="Front. Plant Sci.">
        <title>Climate Clever Clovers: New Paradigm to Reduce the Environmental Footprint of Ruminants by Breeding Low Methanogenic Forages Utilizing Haplotype Variation.</title>
        <authorList>
            <person name="Kaur P."/>
            <person name="Appels R."/>
            <person name="Bayer P.E."/>
            <person name="Keeble-Gagnere G."/>
            <person name="Wang J."/>
            <person name="Hirakawa H."/>
            <person name="Shirasawa K."/>
            <person name="Vercoe P."/>
            <person name="Stefanova K."/>
            <person name="Durmic Z."/>
            <person name="Nichols P."/>
            <person name="Revell C."/>
            <person name="Isobe S.N."/>
            <person name="Edwards D."/>
            <person name="Erskine W."/>
        </authorList>
    </citation>
    <scope>NUCLEOTIDE SEQUENCE [LARGE SCALE GENOMIC DNA]</scope>
    <source>
        <strain evidence="3">cv. Daliak</strain>
    </source>
</reference>